<sequence>MLDKKYSIELFGKAIAKASGLIKQFFVLIFIGVSQGLDTFYVATSLSSIILSLIAWSEIMLIPKMNKNLDNIDRLMSDYSGAMFALSILCTILISIISVITLDIETAKWVVLIGIWSTINVTNSIKMLAFRVQGEMTPIFSYFSMTSIYGMVIFVCISIISSSFGFHGDIYIYILYISLIVPELYFFFKWHKPYQSEQFNFEVYLLKKLLKELVLSSKSRGIVFILILVYSIDATDKLFTTSVDGGASLLVYGSMLPLILRNVFDVKALFFSEIDKIGTIDVRLEKLKSIMLRLIILYCPIVSFLICVIYFIGWDIVVLLDLNFTSFEFDSVLKILIIYSILTPTYIFWDLCYRVYYVYQYQKLVVGIVSIGFIINVALNYLFSIVFDLGVYGISISTLFVFSFYSISSLFFLFYLKRTY</sequence>
<feature type="transmembrane region" description="Helical" evidence="1">
    <location>
        <begin position="290"/>
        <end position="312"/>
    </location>
</feature>
<feature type="transmembrane region" description="Helical" evidence="1">
    <location>
        <begin position="332"/>
        <end position="352"/>
    </location>
</feature>
<name>A0AB35N2C1_VIBSP</name>
<evidence type="ECO:0000313" key="3">
    <source>
        <dbReference type="Proteomes" id="UP001177935"/>
    </source>
</evidence>
<evidence type="ECO:0000256" key="1">
    <source>
        <dbReference type="SAM" id="Phobius"/>
    </source>
</evidence>
<gene>
    <name evidence="2" type="ORF">Q8W42_19180</name>
</gene>
<protein>
    <recommendedName>
        <fullName evidence="4">Polysaccharide biosynthesis protein</fullName>
    </recommendedName>
</protein>
<dbReference type="Proteomes" id="UP001177935">
    <property type="component" value="Unassembled WGS sequence"/>
</dbReference>
<feature type="transmembrane region" description="Helical" evidence="1">
    <location>
        <begin position="142"/>
        <end position="164"/>
    </location>
</feature>
<feature type="transmembrane region" description="Helical" evidence="1">
    <location>
        <begin position="170"/>
        <end position="188"/>
    </location>
</feature>
<reference evidence="2" key="1">
    <citation type="submission" date="2023-07" db="EMBL/GenBank/DDBJ databases">
        <title>Genome content predicts the carbon catabolic preferences of heterotrophic bacteria.</title>
        <authorList>
            <person name="Gralka M."/>
        </authorList>
    </citation>
    <scope>NUCLEOTIDE SEQUENCE</scope>
    <source>
        <strain evidence="2">6E02</strain>
    </source>
</reference>
<keyword evidence="1" id="KW-0472">Membrane</keyword>
<keyword evidence="1" id="KW-1133">Transmembrane helix</keyword>
<accession>A0AB35N2C1</accession>
<dbReference type="RefSeq" id="WP_102534465.1">
    <property type="nucleotide sequence ID" value="NZ_CAWNTE010000096.1"/>
</dbReference>
<evidence type="ECO:0000313" key="2">
    <source>
        <dbReference type="EMBL" id="MDP2502846.1"/>
    </source>
</evidence>
<proteinExistence type="predicted"/>
<feature type="transmembrane region" description="Helical" evidence="1">
    <location>
        <begin position="82"/>
        <end position="102"/>
    </location>
</feature>
<dbReference type="EMBL" id="JAUYVL010000014">
    <property type="protein sequence ID" value="MDP2502846.1"/>
    <property type="molecule type" value="Genomic_DNA"/>
</dbReference>
<feature type="transmembrane region" description="Helical" evidence="1">
    <location>
        <begin position="40"/>
        <end position="61"/>
    </location>
</feature>
<evidence type="ECO:0008006" key="4">
    <source>
        <dbReference type="Google" id="ProtNLM"/>
    </source>
</evidence>
<organism evidence="2 3">
    <name type="scientific">Vibrio splendidus</name>
    <dbReference type="NCBI Taxonomy" id="29497"/>
    <lineage>
        <taxon>Bacteria</taxon>
        <taxon>Pseudomonadati</taxon>
        <taxon>Pseudomonadota</taxon>
        <taxon>Gammaproteobacteria</taxon>
        <taxon>Vibrionales</taxon>
        <taxon>Vibrionaceae</taxon>
        <taxon>Vibrio</taxon>
    </lineage>
</organism>
<comment type="caution">
    <text evidence="2">The sequence shown here is derived from an EMBL/GenBank/DDBJ whole genome shotgun (WGS) entry which is preliminary data.</text>
</comment>
<feature type="transmembrane region" description="Helical" evidence="1">
    <location>
        <begin position="364"/>
        <end position="383"/>
    </location>
</feature>
<feature type="transmembrane region" description="Helical" evidence="1">
    <location>
        <begin position="108"/>
        <end position="130"/>
    </location>
</feature>
<keyword evidence="1" id="KW-0812">Transmembrane</keyword>
<feature type="transmembrane region" description="Helical" evidence="1">
    <location>
        <begin position="389"/>
        <end position="416"/>
    </location>
</feature>
<dbReference type="AlphaFoldDB" id="A0AB35N2C1"/>